<evidence type="ECO:0000256" key="1">
    <source>
        <dbReference type="ARBA" id="ARBA00004429"/>
    </source>
</evidence>
<accession>A0A336N302</accession>
<dbReference type="Pfam" id="PF00528">
    <property type="entry name" value="BPD_transp_1"/>
    <property type="match status" value="1"/>
</dbReference>
<evidence type="ECO:0000313" key="15">
    <source>
        <dbReference type="Proteomes" id="UP000253728"/>
    </source>
</evidence>
<evidence type="ECO:0000256" key="8">
    <source>
        <dbReference type="ARBA" id="ARBA00022989"/>
    </source>
</evidence>
<dbReference type="PANTHER" id="PTHR30465">
    <property type="entry name" value="INNER MEMBRANE ABC TRANSPORTER"/>
    <property type="match status" value="1"/>
</dbReference>
<feature type="transmembrane region" description="Helical" evidence="12">
    <location>
        <begin position="100"/>
        <end position="121"/>
    </location>
</feature>
<keyword evidence="7" id="KW-0653">Protein transport</keyword>
<dbReference type="InterPro" id="IPR045621">
    <property type="entry name" value="BPD_transp_1_N"/>
</dbReference>
<dbReference type="FunFam" id="1.10.3720.10:FF:000016">
    <property type="entry name" value="Oligopeptide transport system permease OppB"/>
    <property type="match status" value="1"/>
</dbReference>
<dbReference type="CDD" id="cd06261">
    <property type="entry name" value="TM_PBP2"/>
    <property type="match status" value="1"/>
</dbReference>
<dbReference type="EMBL" id="UFSP01000001">
    <property type="protein sequence ID" value="SSY93666.1"/>
    <property type="molecule type" value="Genomic_DNA"/>
</dbReference>
<feature type="transmembrane region" description="Helical" evidence="12">
    <location>
        <begin position="133"/>
        <end position="158"/>
    </location>
</feature>
<feature type="transmembrane region" description="Helical" evidence="12">
    <location>
        <begin position="12"/>
        <end position="30"/>
    </location>
</feature>
<dbReference type="STRING" id="732.ADJ80_10790"/>
<dbReference type="NCBIfam" id="NF007008">
    <property type="entry name" value="PRK09471.1"/>
    <property type="match status" value="1"/>
</dbReference>
<evidence type="ECO:0000256" key="6">
    <source>
        <dbReference type="ARBA" id="ARBA00022856"/>
    </source>
</evidence>
<keyword evidence="6" id="KW-0571">Peptide transport</keyword>
<feature type="domain" description="ABC transmembrane type-1" evidence="13">
    <location>
        <begin position="94"/>
        <end position="293"/>
    </location>
</feature>
<protein>
    <recommendedName>
        <fullName evidence="11">Oligopeptide transport system permease protein OppB</fullName>
    </recommendedName>
</protein>
<sequence>MFKFILKRVLEALPTLFILITFSFFLMRLAPGSPFTSERAYPPEVMANIEAKYHLNEPLHKQYILYLKNLAQGDFGPSFKYKDQSVNDLIASAFPVSFKLGMTAFAFAVLIGILAGSLAALNQNSRWDYILMSFSMIGVVMPSFVFAPLLVLLFAITLGWLPAGGWNGGAALYMILPVASLTIGYVAGIARIMRGSMIEVLHSNFIRTAKAKGLSTARIILKHALRPALLPVITYLGPAFVGIITGSMVIESVFGLPGMGQLFVNGALNRDYSLVLSLTILVGTLTILFNAIVDILYAVIDPKICY</sequence>
<name>A0A336N302_AGGAP</name>
<evidence type="ECO:0000256" key="11">
    <source>
        <dbReference type="ARBA" id="ARBA00072250"/>
    </source>
</evidence>
<keyword evidence="3" id="KW-1003">Cell membrane</keyword>
<dbReference type="AlphaFoldDB" id="A0A336N302"/>
<feature type="transmembrane region" description="Helical" evidence="12">
    <location>
        <begin position="274"/>
        <end position="300"/>
    </location>
</feature>
<dbReference type="SUPFAM" id="SSF161098">
    <property type="entry name" value="MetI-like"/>
    <property type="match status" value="1"/>
</dbReference>
<feature type="transmembrane region" description="Helical" evidence="12">
    <location>
        <begin position="228"/>
        <end position="254"/>
    </location>
</feature>
<dbReference type="InterPro" id="IPR035906">
    <property type="entry name" value="MetI-like_sf"/>
</dbReference>
<evidence type="ECO:0000256" key="2">
    <source>
        <dbReference type="ARBA" id="ARBA00022448"/>
    </source>
</evidence>
<proteinExistence type="inferred from homology"/>
<dbReference type="PANTHER" id="PTHR30465:SF74">
    <property type="entry name" value="OLIGOPEPTIDE TRANSPORT SYSTEM PERMEASE PROTEIN OPPB"/>
    <property type="match status" value="1"/>
</dbReference>
<keyword evidence="2 12" id="KW-0813">Transport</keyword>
<dbReference type="PROSITE" id="PS50928">
    <property type="entry name" value="ABC_TM1"/>
    <property type="match status" value="1"/>
</dbReference>
<evidence type="ECO:0000256" key="7">
    <source>
        <dbReference type="ARBA" id="ARBA00022927"/>
    </source>
</evidence>
<dbReference type="GO" id="GO:0015031">
    <property type="term" value="P:protein transport"/>
    <property type="evidence" value="ECO:0007669"/>
    <property type="project" value="UniProtKB-KW"/>
</dbReference>
<evidence type="ECO:0000256" key="9">
    <source>
        <dbReference type="ARBA" id="ARBA00023136"/>
    </source>
</evidence>
<comment type="subcellular location">
    <subcellularLocation>
        <location evidence="1">Cell inner membrane</location>
        <topology evidence="1">Multi-pass membrane protein</topology>
    </subcellularLocation>
    <subcellularLocation>
        <location evidence="12">Cell membrane</location>
        <topology evidence="12">Multi-pass membrane protein</topology>
    </subcellularLocation>
</comment>
<dbReference type="RefSeq" id="WP_005703766.1">
    <property type="nucleotide sequence ID" value="NZ_LS483485.1"/>
</dbReference>
<dbReference type="GO" id="GO:0005886">
    <property type="term" value="C:plasma membrane"/>
    <property type="evidence" value="ECO:0007669"/>
    <property type="project" value="UniProtKB-SubCell"/>
</dbReference>
<evidence type="ECO:0000256" key="3">
    <source>
        <dbReference type="ARBA" id="ARBA00022475"/>
    </source>
</evidence>
<evidence type="ECO:0000256" key="12">
    <source>
        <dbReference type="RuleBase" id="RU363032"/>
    </source>
</evidence>
<keyword evidence="5 12" id="KW-0812">Transmembrane</keyword>
<feature type="transmembrane region" description="Helical" evidence="12">
    <location>
        <begin position="170"/>
        <end position="190"/>
    </location>
</feature>
<evidence type="ECO:0000313" key="14">
    <source>
        <dbReference type="EMBL" id="SSY93666.1"/>
    </source>
</evidence>
<reference evidence="14 15" key="1">
    <citation type="submission" date="2018-06" db="EMBL/GenBank/DDBJ databases">
        <authorList>
            <consortium name="Pathogen Informatics"/>
            <person name="Doyle S."/>
        </authorList>
    </citation>
    <scope>NUCLEOTIDE SEQUENCE [LARGE SCALE GENOMIC DNA]</scope>
    <source>
        <strain evidence="14 15">NCTC5908</strain>
    </source>
</reference>
<gene>
    <name evidence="14" type="primary">oppB</name>
    <name evidence="14" type="ORF">NCTC5908_00454</name>
</gene>
<keyword evidence="8 12" id="KW-1133">Transmembrane helix</keyword>
<keyword evidence="9 12" id="KW-0472">Membrane</keyword>
<evidence type="ECO:0000256" key="4">
    <source>
        <dbReference type="ARBA" id="ARBA00022519"/>
    </source>
</evidence>
<dbReference type="InterPro" id="IPR000515">
    <property type="entry name" value="MetI-like"/>
</dbReference>
<keyword evidence="4" id="KW-0997">Cell inner membrane</keyword>
<dbReference type="GeneID" id="49636513"/>
<evidence type="ECO:0000256" key="10">
    <source>
        <dbReference type="ARBA" id="ARBA00024202"/>
    </source>
</evidence>
<evidence type="ECO:0000259" key="13">
    <source>
        <dbReference type="PROSITE" id="PS50928"/>
    </source>
</evidence>
<dbReference type="Proteomes" id="UP000253728">
    <property type="component" value="Unassembled WGS sequence"/>
</dbReference>
<comment type="similarity">
    <text evidence="10">Belongs to the binding-protein-dependent transport system permease family. OppBC subfamily.</text>
</comment>
<dbReference type="Pfam" id="PF19300">
    <property type="entry name" value="BPD_transp_1_N"/>
    <property type="match status" value="1"/>
</dbReference>
<dbReference type="GO" id="GO:0055085">
    <property type="term" value="P:transmembrane transport"/>
    <property type="evidence" value="ECO:0007669"/>
    <property type="project" value="InterPro"/>
</dbReference>
<organism evidence="14 15">
    <name type="scientific">Aggregatibacter aphrophilus</name>
    <name type="common">Haemophilus aphrophilus</name>
    <dbReference type="NCBI Taxonomy" id="732"/>
    <lineage>
        <taxon>Bacteria</taxon>
        <taxon>Pseudomonadati</taxon>
        <taxon>Pseudomonadota</taxon>
        <taxon>Gammaproteobacteria</taxon>
        <taxon>Pasteurellales</taxon>
        <taxon>Pasteurellaceae</taxon>
        <taxon>Aggregatibacter</taxon>
    </lineage>
</organism>
<dbReference type="GO" id="GO:0015833">
    <property type="term" value="P:peptide transport"/>
    <property type="evidence" value="ECO:0007669"/>
    <property type="project" value="UniProtKB-KW"/>
</dbReference>
<evidence type="ECO:0000256" key="5">
    <source>
        <dbReference type="ARBA" id="ARBA00022692"/>
    </source>
</evidence>
<dbReference type="Gene3D" id="1.10.3720.10">
    <property type="entry name" value="MetI-like"/>
    <property type="match status" value="1"/>
</dbReference>